<evidence type="ECO:0000256" key="8">
    <source>
        <dbReference type="PIRSR" id="PIRSR000524-50"/>
    </source>
</evidence>
<evidence type="ECO:0000256" key="2">
    <source>
        <dbReference type="ARBA" id="ARBA00009236"/>
    </source>
</evidence>
<evidence type="ECO:0000313" key="14">
    <source>
        <dbReference type="Proteomes" id="UP001485043"/>
    </source>
</evidence>
<proteinExistence type="inferred from homology"/>
<comment type="similarity">
    <text evidence="2 9">Belongs to the class-V pyridoxal-phosphate-dependent aminotransferase family.</text>
</comment>
<dbReference type="Proteomes" id="UP001485043">
    <property type="component" value="Unassembled WGS sequence"/>
</dbReference>
<sequence length="437" mass="46977">MSRRLVQQLTGQASAFAKQGSLRFTTSAQCLQAAEPAPDNIVSAAPRPGESRPAVSDVHRGPTGPIEVPSRLLMGPGPANVSPRVAAAQTLPLLGHMHPPFFRIMDEIQQGLRYVFQTDSPYTLLVSGTGHAGMEACIANLIEPGEKIVVGNKGIWGARVTDLASRYGADVIDLQTPPATAFSYETLEQAVTEHKPAVLFLCQGESSTGVHQNLAGLGELCRANGTLLLVDTVCTLGGIPLHADDWGIDAIYSGSQKVLGAPPGAAPLFFSERAFQKLRNRKTPVASYYFDLNLVGDYWGWFNKRFYHHTGMVSNWYGVREALAMTADEGLDHLWQRHGNCAQMLWGGLSSMGLEPLVEVEAERLATVNTIKVPEGVDWAAVNANAMSKYSVEIAGGLGGTVGKAWRVGIMGYNATPANVELVLAAFRDGLRQQGRL</sequence>
<dbReference type="InterPro" id="IPR015424">
    <property type="entry name" value="PyrdxlP-dep_Trfase"/>
</dbReference>
<organism evidence="13 14">
    <name type="scientific">Apatococcus fuscideae</name>
    <dbReference type="NCBI Taxonomy" id="2026836"/>
    <lineage>
        <taxon>Eukaryota</taxon>
        <taxon>Viridiplantae</taxon>
        <taxon>Chlorophyta</taxon>
        <taxon>core chlorophytes</taxon>
        <taxon>Trebouxiophyceae</taxon>
        <taxon>Chlorellales</taxon>
        <taxon>Chlorellaceae</taxon>
        <taxon>Apatococcus</taxon>
    </lineage>
</organism>
<dbReference type="EC" id="2.6.1.44" evidence="3"/>
<evidence type="ECO:0000256" key="7">
    <source>
        <dbReference type="PIRSR" id="PIRSR000524-1"/>
    </source>
</evidence>
<dbReference type="InterPro" id="IPR000192">
    <property type="entry name" value="Aminotrans_V_dom"/>
</dbReference>
<feature type="modified residue" description="N6-(pyridoxal phosphate)lysine" evidence="8">
    <location>
        <position position="257"/>
    </location>
</feature>
<keyword evidence="5" id="KW-0808">Transferase</keyword>
<evidence type="ECO:0000259" key="12">
    <source>
        <dbReference type="Pfam" id="PF00266"/>
    </source>
</evidence>
<evidence type="ECO:0000256" key="5">
    <source>
        <dbReference type="ARBA" id="ARBA00022679"/>
    </source>
</evidence>
<dbReference type="PANTHER" id="PTHR21152:SF40">
    <property type="entry name" value="ALANINE--GLYOXYLATE AMINOTRANSFERASE"/>
    <property type="match status" value="1"/>
</dbReference>
<dbReference type="Pfam" id="PF00266">
    <property type="entry name" value="Aminotran_5"/>
    <property type="match status" value="1"/>
</dbReference>
<dbReference type="Gene3D" id="3.90.1150.10">
    <property type="entry name" value="Aspartate Aminotransferase, domain 1"/>
    <property type="match status" value="1"/>
</dbReference>
<dbReference type="PANTHER" id="PTHR21152">
    <property type="entry name" value="AMINOTRANSFERASE CLASS V"/>
    <property type="match status" value="1"/>
</dbReference>
<dbReference type="GO" id="GO:0008453">
    <property type="term" value="F:alanine-glyoxylate transaminase activity"/>
    <property type="evidence" value="ECO:0007669"/>
    <property type="project" value="UniProtKB-EC"/>
</dbReference>
<dbReference type="InterPro" id="IPR015421">
    <property type="entry name" value="PyrdxlP-dep_Trfase_major"/>
</dbReference>
<evidence type="ECO:0000256" key="9">
    <source>
        <dbReference type="RuleBase" id="RU004075"/>
    </source>
</evidence>
<dbReference type="Gene3D" id="3.40.640.10">
    <property type="entry name" value="Type I PLP-dependent aspartate aminotransferase-like (Major domain)"/>
    <property type="match status" value="1"/>
</dbReference>
<feature type="binding site" evidence="7">
    <location>
        <position position="407"/>
    </location>
    <ligand>
        <name>substrate</name>
    </ligand>
</feature>
<keyword evidence="14" id="KW-1185">Reference proteome</keyword>
<evidence type="ECO:0000256" key="4">
    <source>
        <dbReference type="ARBA" id="ARBA00022576"/>
    </source>
</evidence>
<dbReference type="GO" id="GO:0005777">
    <property type="term" value="C:peroxisome"/>
    <property type="evidence" value="ECO:0007669"/>
    <property type="project" value="TreeGrafter"/>
</dbReference>
<evidence type="ECO:0000256" key="3">
    <source>
        <dbReference type="ARBA" id="ARBA00013049"/>
    </source>
</evidence>
<protein>
    <recommendedName>
        <fullName evidence="3">alanine--glyoxylate transaminase</fullName>
        <ecNumber evidence="3">2.6.1.44</ecNumber>
    </recommendedName>
</protein>
<dbReference type="AlphaFoldDB" id="A0AAW1T4F8"/>
<keyword evidence="6 8" id="KW-0663">Pyridoxal phosphate</keyword>
<dbReference type="FunFam" id="3.40.640.10:FF:000027">
    <property type="entry name" value="Serine--pyruvate aminotransferase, mitochondrial"/>
    <property type="match status" value="1"/>
</dbReference>
<gene>
    <name evidence="13" type="ORF">WJX84_000765</name>
</gene>
<keyword evidence="4" id="KW-0032">Aminotransferase</keyword>
<dbReference type="EMBL" id="JALJOV010000426">
    <property type="protein sequence ID" value="KAK9863808.1"/>
    <property type="molecule type" value="Genomic_DNA"/>
</dbReference>
<reference evidence="13 14" key="1">
    <citation type="journal article" date="2024" name="Nat. Commun.">
        <title>Phylogenomics reveals the evolutionary origins of lichenization in chlorophyte algae.</title>
        <authorList>
            <person name="Puginier C."/>
            <person name="Libourel C."/>
            <person name="Otte J."/>
            <person name="Skaloud P."/>
            <person name="Haon M."/>
            <person name="Grisel S."/>
            <person name="Petersen M."/>
            <person name="Berrin J.G."/>
            <person name="Delaux P.M."/>
            <person name="Dal Grande F."/>
            <person name="Keller J."/>
        </authorList>
    </citation>
    <scope>NUCLEOTIDE SEQUENCE [LARGE SCALE GENOMIC DNA]</scope>
    <source>
        <strain evidence="13 14">SAG 2523</strain>
    </source>
</reference>
<evidence type="ECO:0000256" key="6">
    <source>
        <dbReference type="ARBA" id="ARBA00022898"/>
    </source>
</evidence>
<accession>A0AAW1T4F8</accession>
<evidence type="ECO:0000256" key="1">
    <source>
        <dbReference type="ARBA" id="ARBA00001933"/>
    </source>
</evidence>
<name>A0AAW1T4F8_9CHLO</name>
<dbReference type="CDD" id="cd06451">
    <property type="entry name" value="AGAT_like"/>
    <property type="match status" value="1"/>
</dbReference>
<evidence type="ECO:0000313" key="13">
    <source>
        <dbReference type="EMBL" id="KAK9863808.1"/>
    </source>
</evidence>
<evidence type="ECO:0000256" key="11">
    <source>
        <dbReference type="SAM" id="MobiDB-lite"/>
    </source>
</evidence>
<dbReference type="GO" id="GO:0004760">
    <property type="term" value="F:L-serine-pyruvate transaminase activity"/>
    <property type="evidence" value="ECO:0007669"/>
    <property type="project" value="TreeGrafter"/>
</dbReference>
<feature type="region of interest" description="Disordered" evidence="11">
    <location>
        <begin position="40"/>
        <end position="62"/>
    </location>
</feature>
<dbReference type="SUPFAM" id="SSF53383">
    <property type="entry name" value="PLP-dependent transferases"/>
    <property type="match status" value="1"/>
</dbReference>
<dbReference type="GO" id="GO:0019265">
    <property type="term" value="P:glycine biosynthetic process, by transamination of glyoxylate"/>
    <property type="evidence" value="ECO:0007669"/>
    <property type="project" value="TreeGrafter"/>
</dbReference>
<dbReference type="InterPro" id="IPR015422">
    <property type="entry name" value="PyrdxlP-dep_Trfase_small"/>
</dbReference>
<dbReference type="PIRSF" id="PIRSF000524">
    <property type="entry name" value="SPT"/>
    <property type="match status" value="1"/>
</dbReference>
<evidence type="ECO:0000256" key="10">
    <source>
        <dbReference type="RuleBase" id="RU004504"/>
    </source>
</evidence>
<dbReference type="InterPro" id="IPR024169">
    <property type="entry name" value="SP_NH2Trfase/AEP_transaminase"/>
</dbReference>
<comment type="cofactor">
    <cofactor evidence="1 8 10">
        <name>pyridoxal 5'-phosphate</name>
        <dbReference type="ChEBI" id="CHEBI:597326"/>
    </cofactor>
</comment>
<dbReference type="PROSITE" id="PS00595">
    <property type="entry name" value="AA_TRANSFER_CLASS_5"/>
    <property type="match status" value="1"/>
</dbReference>
<dbReference type="InterPro" id="IPR020578">
    <property type="entry name" value="Aminotrans_V_PyrdxlP_BS"/>
</dbReference>
<feature type="domain" description="Aminotransferase class V" evidence="12">
    <location>
        <begin position="96"/>
        <end position="409"/>
    </location>
</feature>
<comment type="caution">
    <text evidence="13">The sequence shown here is derived from an EMBL/GenBank/DDBJ whole genome shotgun (WGS) entry which is preliminary data.</text>
</comment>